<feature type="region of interest" description="Disordered" evidence="1">
    <location>
        <begin position="1"/>
        <end position="26"/>
    </location>
</feature>
<sequence length="368" mass="39378">MYDKSTSSGRIPKIAHHHPHRSRPRFSERVALISAIRSELGSSQNENIVLKQEIAALKNGFLQNRGPASASASSPLATLTAVALSTPTQSTASGGSQPRRAPRSSRPTHKKTSPPAPVLGRRSLQRRARDGQDGGHGQLHARAHTFVPPLAALSRKGGREQENLNPNLNASVSPMIERYVERAPSPPIAEPSMLVQAPAAEPALAPGNSGMNTGNLGASDAFADKNPSMLKTLDAYRMQLWGKMAAQGHLYQQQQFAQQHQHQQQPQLTQQQMPRQQLNAQQQQLGQQQISGLAQVMRPAFCQDAGLVRMLSGKGASASATSSSLSSSSSAAWPSPPSPPKLSTAAAGAQTERESMQRDAMYVALATR</sequence>
<feature type="compositionally biased region" description="Basic residues" evidence="1">
    <location>
        <begin position="100"/>
        <end position="112"/>
    </location>
</feature>
<reference evidence="2 3" key="1">
    <citation type="journal article" date="2016" name="Mol. Biol. Evol.">
        <title>Comparative Genomics of Early-Diverging Mushroom-Forming Fungi Provides Insights into the Origins of Lignocellulose Decay Capabilities.</title>
        <authorList>
            <person name="Nagy L.G."/>
            <person name="Riley R."/>
            <person name="Tritt A."/>
            <person name="Adam C."/>
            <person name="Daum C."/>
            <person name="Floudas D."/>
            <person name="Sun H."/>
            <person name="Yadav J.S."/>
            <person name="Pangilinan J."/>
            <person name="Larsson K.H."/>
            <person name="Matsuura K."/>
            <person name="Barry K."/>
            <person name="Labutti K."/>
            <person name="Kuo R."/>
            <person name="Ohm R.A."/>
            <person name="Bhattacharya S.S."/>
            <person name="Shirouzu T."/>
            <person name="Yoshinaga Y."/>
            <person name="Martin F.M."/>
            <person name="Grigoriev I.V."/>
            <person name="Hibbett D.S."/>
        </authorList>
    </citation>
    <scope>NUCLEOTIDE SEQUENCE [LARGE SCALE GENOMIC DNA]</scope>
    <source>
        <strain evidence="2 3">CBS 109695</strain>
    </source>
</reference>
<dbReference type="AlphaFoldDB" id="A0A166BLJ0"/>
<accession>A0A166BLJ0</accession>
<feature type="region of interest" description="Disordered" evidence="1">
    <location>
        <begin position="316"/>
        <end position="368"/>
    </location>
</feature>
<dbReference type="STRING" id="436010.A0A166BLJ0"/>
<gene>
    <name evidence="2" type="ORF">FIBSPDRAFT_1049822</name>
</gene>
<keyword evidence="3" id="KW-1185">Reference proteome</keyword>
<feature type="region of interest" description="Disordered" evidence="1">
    <location>
        <begin position="86"/>
        <end position="147"/>
    </location>
</feature>
<evidence type="ECO:0000313" key="2">
    <source>
        <dbReference type="EMBL" id="KZP12765.1"/>
    </source>
</evidence>
<feature type="region of interest" description="Disordered" evidence="1">
    <location>
        <begin position="257"/>
        <end position="283"/>
    </location>
</feature>
<dbReference type="Proteomes" id="UP000076532">
    <property type="component" value="Unassembled WGS sequence"/>
</dbReference>
<organism evidence="2 3">
    <name type="scientific">Athelia psychrophila</name>
    <dbReference type="NCBI Taxonomy" id="1759441"/>
    <lineage>
        <taxon>Eukaryota</taxon>
        <taxon>Fungi</taxon>
        <taxon>Dikarya</taxon>
        <taxon>Basidiomycota</taxon>
        <taxon>Agaricomycotina</taxon>
        <taxon>Agaricomycetes</taxon>
        <taxon>Agaricomycetidae</taxon>
        <taxon>Atheliales</taxon>
        <taxon>Atheliaceae</taxon>
        <taxon>Athelia</taxon>
    </lineage>
</organism>
<feature type="compositionally biased region" description="Basic residues" evidence="1">
    <location>
        <begin position="13"/>
        <end position="24"/>
    </location>
</feature>
<feature type="compositionally biased region" description="Low complexity" evidence="1">
    <location>
        <begin position="86"/>
        <end position="99"/>
    </location>
</feature>
<evidence type="ECO:0000313" key="3">
    <source>
        <dbReference type="Proteomes" id="UP000076532"/>
    </source>
</evidence>
<evidence type="ECO:0000256" key="1">
    <source>
        <dbReference type="SAM" id="MobiDB-lite"/>
    </source>
</evidence>
<proteinExistence type="predicted"/>
<dbReference type="OrthoDB" id="5571888at2759"/>
<name>A0A166BLJ0_9AGAM</name>
<feature type="compositionally biased region" description="Low complexity" evidence="1">
    <location>
        <begin position="316"/>
        <end position="333"/>
    </location>
</feature>
<dbReference type="EMBL" id="KV417642">
    <property type="protein sequence ID" value="KZP12765.1"/>
    <property type="molecule type" value="Genomic_DNA"/>
</dbReference>
<protein>
    <submittedName>
        <fullName evidence="2">Uncharacterized protein</fullName>
    </submittedName>
</protein>